<gene>
    <name evidence="1" type="ORF">ALO79_200314</name>
</gene>
<dbReference type="Proteomes" id="UP000050381">
    <property type="component" value="Unassembled WGS sequence"/>
</dbReference>
<sequence length="178" mass="20465">MDQARRTHPELTGLRPQALGQCRIHALLHFFDATAVALHIQQTERQRRFVDVTQHVAEERFVLFATHAQPGLGDMIAVRHSRCEQLCLVQQAGLHFMHHHLKGGVVQRHVMEQQHADPTLVRQILGIGQPHQRCLGNVEAVVTRVEAFVQLLHCIARRRIQPDFFKGQRRVAPDHLHR</sequence>
<name>A0A0P9MF29_PSESX</name>
<reference evidence="1 2" key="1">
    <citation type="submission" date="2015-09" db="EMBL/GenBank/DDBJ databases">
        <title>Genome announcement of multiple Pseudomonas syringae strains.</title>
        <authorList>
            <person name="Thakur S."/>
            <person name="Wang P.W."/>
            <person name="Gong Y."/>
            <person name="Weir B.S."/>
            <person name="Guttman D.S."/>
        </authorList>
    </citation>
    <scope>NUCLEOTIDE SEQUENCE [LARGE SCALE GENOMIC DNA]</scope>
    <source>
        <strain evidence="1 2">ICMP9419</strain>
    </source>
</reference>
<organism evidence="1 2">
    <name type="scientific">Pseudomonas syringae pv. castaneae</name>
    <dbReference type="NCBI Taxonomy" id="264450"/>
    <lineage>
        <taxon>Bacteria</taxon>
        <taxon>Pseudomonadati</taxon>
        <taxon>Pseudomonadota</taxon>
        <taxon>Gammaproteobacteria</taxon>
        <taxon>Pseudomonadales</taxon>
        <taxon>Pseudomonadaceae</taxon>
        <taxon>Pseudomonas</taxon>
        <taxon>Pseudomonas syringae</taxon>
    </lineage>
</organism>
<evidence type="ECO:0000313" key="1">
    <source>
        <dbReference type="EMBL" id="KPW90448.1"/>
    </source>
</evidence>
<protein>
    <submittedName>
        <fullName evidence="1">Uncharacterized protein</fullName>
    </submittedName>
</protein>
<comment type="caution">
    <text evidence="1">The sequence shown here is derived from an EMBL/GenBank/DDBJ whole genome shotgun (WGS) entry which is preliminary data.</text>
</comment>
<accession>A0A0P9MF29</accession>
<evidence type="ECO:0000313" key="2">
    <source>
        <dbReference type="Proteomes" id="UP000050381"/>
    </source>
</evidence>
<dbReference type="EMBL" id="LJQD01000503">
    <property type="protein sequence ID" value="KPW90448.1"/>
    <property type="molecule type" value="Genomic_DNA"/>
</dbReference>
<dbReference type="AlphaFoldDB" id="A0A0P9MF29"/>
<proteinExistence type="predicted"/>